<name>A0ABW1P1Y2_9PSEU</name>
<comment type="caution">
    <text evidence="1">The sequence shown here is derived from an EMBL/GenBank/DDBJ whole genome shotgun (WGS) entry which is preliminary data.</text>
</comment>
<dbReference type="EMBL" id="JBHSQO010000005">
    <property type="protein sequence ID" value="MFC6089073.1"/>
    <property type="molecule type" value="Genomic_DNA"/>
</dbReference>
<dbReference type="SUPFAM" id="SSF52172">
    <property type="entry name" value="CheY-like"/>
    <property type="match status" value="1"/>
</dbReference>
<protein>
    <recommendedName>
        <fullName evidence="3">Response regulator</fullName>
    </recommendedName>
</protein>
<proteinExistence type="predicted"/>
<evidence type="ECO:0000313" key="2">
    <source>
        <dbReference type="Proteomes" id="UP001596220"/>
    </source>
</evidence>
<gene>
    <name evidence="1" type="ORF">ACFP3R_07305</name>
</gene>
<dbReference type="RefSeq" id="WP_380634017.1">
    <property type="nucleotide sequence ID" value="NZ_JBHSQO010000005.1"/>
</dbReference>
<dbReference type="Proteomes" id="UP001596220">
    <property type="component" value="Unassembled WGS sequence"/>
</dbReference>
<accession>A0ABW1P1Y2</accession>
<keyword evidence="2" id="KW-1185">Reference proteome</keyword>
<dbReference type="InterPro" id="IPR011006">
    <property type="entry name" value="CheY-like_superfamily"/>
</dbReference>
<organism evidence="1 2">
    <name type="scientific">Saccharothrix lopnurensis</name>
    <dbReference type="NCBI Taxonomy" id="1670621"/>
    <lineage>
        <taxon>Bacteria</taxon>
        <taxon>Bacillati</taxon>
        <taxon>Actinomycetota</taxon>
        <taxon>Actinomycetes</taxon>
        <taxon>Pseudonocardiales</taxon>
        <taxon>Pseudonocardiaceae</taxon>
        <taxon>Saccharothrix</taxon>
    </lineage>
</organism>
<evidence type="ECO:0000313" key="1">
    <source>
        <dbReference type="EMBL" id="MFC6089073.1"/>
    </source>
</evidence>
<evidence type="ECO:0008006" key="3">
    <source>
        <dbReference type="Google" id="ProtNLM"/>
    </source>
</evidence>
<reference evidence="2" key="1">
    <citation type="journal article" date="2019" name="Int. J. Syst. Evol. Microbiol.">
        <title>The Global Catalogue of Microorganisms (GCM) 10K type strain sequencing project: providing services to taxonomists for standard genome sequencing and annotation.</title>
        <authorList>
            <consortium name="The Broad Institute Genomics Platform"/>
            <consortium name="The Broad Institute Genome Sequencing Center for Infectious Disease"/>
            <person name="Wu L."/>
            <person name="Ma J."/>
        </authorList>
    </citation>
    <scope>NUCLEOTIDE SEQUENCE [LARGE SCALE GENOMIC DNA]</scope>
    <source>
        <strain evidence="2">CGMCC 4.7246</strain>
    </source>
</reference>
<sequence>MTDALPVREDRLTVRVLGAPQVRDSRGGWVDLNRVPGALLMALVLAGSPGRSGEWLRGQVWPDLPGEHRNPVAKNVFLLRRYHSMPIPQPGRRGAYVLQVPEDQVDVTAFGRGVAALAADTPVDHVDSLLALWRDNPWTASTRLRRNAWSEVIKDRDRLVAHIRAMEPARREELAQWHRFCELSPEEAAGWRDRPTARRAPRKRVLIVDDQIGHALAAALSGSYDCDVVTSLSGWQEVLRDDHPLDYGCALVDRHLTPGADAGGEVVLLELRAHRPDMPTALMSADLPFEDFDLVKARLGVRTVIHKHNDVKSTMVPLVEVVNRLLTGT</sequence>